<accession>A0A8T2PPQ2</accession>
<evidence type="ECO:0000313" key="2">
    <source>
        <dbReference type="EMBL" id="KAG9353308.1"/>
    </source>
</evidence>
<dbReference type="EMBL" id="JAFBMS010000004">
    <property type="protein sequence ID" value="KAG9353308.1"/>
    <property type="molecule type" value="Genomic_DNA"/>
</dbReference>
<dbReference type="PANTHER" id="PTHR12967">
    <property type="entry name" value="PROTEIN SHQ1 HOMOLOG"/>
    <property type="match status" value="1"/>
</dbReference>
<dbReference type="PANTHER" id="PTHR12967:SF0">
    <property type="entry name" value="PROTEIN SHQ1 HOMOLOG"/>
    <property type="match status" value="1"/>
</dbReference>
<protein>
    <submittedName>
        <fullName evidence="2">Uncharacterized protein</fullName>
    </submittedName>
</protein>
<evidence type="ECO:0000256" key="1">
    <source>
        <dbReference type="SAM" id="MobiDB-lite"/>
    </source>
</evidence>
<feature type="region of interest" description="Disordered" evidence="1">
    <location>
        <begin position="1"/>
        <end position="34"/>
    </location>
</feature>
<sequence>MDFKGTFKLSNQDELGDVTDVKTPDNATATERRHGRLAAESAKFDPDHYLADLFEDDAAKVIRDRVVAGSRARGVNSLLILLNLQPRTTLLAAVAPY</sequence>
<organism evidence="2 3">
    <name type="scientific">Albula glossodonta</name>
    <name type="common">roundjaw bonefish</name>
    <dbReference type="NCBI Taxonomy" id="121402"/>
    <lineage>
        <taxon>Eukaryota</taxon>
        <taxon>Metazoa</taxon>
        <taxon>Chordata</taxon>
        <taxon>Craniata</taxon>
        <taxon>Vertebrata</taxon>
        <taxon>Euteleostomi</taxon>
        <taxon>Actinopterygii</taxon>
        <taxon>Neopterygii</taxon>
        <taxon>Teleostei</taxon>
        <taxon>Albuliformes</taxon>
        <taxon>Albulidae</taxon>
        <taxon>Albula</taxon>
    </lineage>
</organism>
<dbReference type="InterPro" id="IPR039742">
    <property type="entry name" value="Shq1"/>
</dbReference>
<dbReference type="GO" id="GO:0051082">
    <property type="term" value="F:unfolded protein binding"/>
    <property type="evidence" value="ECO:0007669"/>
    <property type="project" value="TreeGrafter"/>
</dbReference>
<dbReference type="GO" id="GO:0005737">
    <property type="term" value="C:cytoplasm"/>
    <property type="evidence" value="ECO:0007669"/>
    <property type="project" value="TreeGrafter"/>
</dbReference>
<dbReference type="GO" id="GO:0005654">
    <property type="term" value="C:nucleoplasm"/>
    <property type="evidence" value="ECO:0007669"/>
    <property type="project" value="TreeGrafter"/>
</dbReference>
<dbReference type="GO" id="GO:0000493">
    <property type="term" value="P:box H/ACA snoRNP assembly"/>
    <property type="evidence" value="ECO:0007669"/>
    <property type="project" value="InterPro"/>
</dbReference>
<dbReference type="Proteomes" id="UP000824540">
    <property type="component" value="Unassembled WGS sequence"/>
</dbReference>
<dbReference type="AlphaFoldDB" id="A0A8T2PPQ2"/>
<name>A0A8T2PPQ2_9TELE</name>
<dbReference type="OrthoDB" id="73639at2759"/>
<gene>
    <name evidence="2" type="ORF">JZ751_017885</name>
</gene>
<proteinExistence type="predicted"/>
<keyword evidence="3" id="KW-1185">Reference proteome</keyword>
<reference evidence="2" key="1">
    <citation type="thesis" date="2021" institute="BYU ScholarsArchive" country="Provo, UT, USA">
        <title>Applications of and Algorithms for Genome Assembly and Genomic Analyses with an Emphasis on Marine Teleosts.</title>
        <authorList>
            <person name="Pickett B.D."/>
        </authorList>
    </citation>
    <scope>NUCLEOTIDE SEQUENCE</scope>
    <source>
        <strain evidence="2">HI-2016</strain>
    </source>
</reference>
<comment type="caution">
    <text evidence="2">The sequence shown here is derived from an EMBL/GenBank/DDBJ whole genome shotgun (WGS) entry which is preliminary data.</text>
</comment>
<evidence type="ECO:0000313" key="3">
    <source>
        <dbReference type="Proteomes" id="UP000824540"/>
    </source>
</evidence>